<dbReference type="InterPro" id="IPR049821">
    <property type="entry name" value="PolIIIA_DnaE1_PHP"/>
</dbReference>
<comment type="similarity">
    <text evidence="2">Belongs to the DNA polymerase type-C family. DnaE subfamily.</text>
</comment>
<dbReference type="InterPro" id="IPR011708">
    <property type="entry name" value="DNA_pol3_alpha_NTPase_dom"/>
</dbReference>
<dbReference type="InterPro" id="IPR004013">
    <property type="entry name" value="PHP_dom"/>
</dbReference>
<keyword evidence="8" id="KW-0239">DNA-directed DNA polymerase</keyword>
<dbReference type="CDD" id="cd07433">
    <property type="entry name" value="PHP_PolIIIA_DnaE1"/>
    <property type="match status" value="1"/>
</dbReference>
<comment type="subcellular location">
    <subcellularLocation>
        <location evidence="1">Cytoplasm</location>
    </subcellularLocation>
</comment>
<dbReference type="Pfam" id="PF02811">
    <property type="entry name" value="PHP"/>
    <property type="match status" value="1"/>
</dbReference>
<evidence type="ECO:0000256" key="6">
    <source>
        <dbReference type="ARBA" id="ARBA00022695"/>
    </source>
</evidence>
<evidence type="ECO:0000256" key="2">
    <source>
        <dbReference type="ARBA" id="ARBA00009496"/>
    </source>
</evidence>
<gene>
    <name evidence="12" type="ORF">CKO28_04870</name>
</gene>
<comment type="caution">
    <text evidence="12">The sequence shown here is derived from an EMBL/GenBank/DDBJ whole genome shotgun (WGS) entry which is preliminary data.</text>
</comment>
<dbReference type="Pfam" id="PF17657">
    <property type="entry name" value="DNA_pol3_finger"/>
    <property type="match status" value="1"/>
</dbReference>
<evidence type="ECO:0000256" key="9">
    <source>
        <dbReference type="ARBA" id="ARBA00025611"/>
    </source>
</evidence>
<evidence type="ECO:0000313" key="12">
    <source>
        <dbReference type="EMBL" id="MBK1667361.1"/>
    </source>
</evidence>
<dbReference type="SMART" id="SM00481">
    <property type="entry name" value="POLIIIAc"/>
    <property type="match status" value="1"/>
</dbReference>
<evidence type="ECO:0000256" key="5">
    <source>
        <dbReference type="ARBA" id="ARBA00022679"/>
    </source>
</evidence>
<dbReference type="NCBIfam" id="TIGR00594">
    <property type="entry name" value="polc"/>
    <property type="match status" value="1"/>
</dbReference>
<keyword evidence="7" id="KW-0235">DNA replication</keyword>
<keyword evidence="13" id="KW-1185">Reference proteome</keyword>
<dbReference type="EMBL" id="NRRL01000006">
    <property type="protein sequence ID" value="MBK1667361.1"/>
    <property type="molecule type" value="Genomic_DNA"/>
</dbReference>
<dbReference type="InterPro" id="IPR004805">
    <property type="entry name" value="DnaE2/DnaE/PolC"/>
</dbReference>
<comment type="subunit">
    <text evidence="10">DNA polymerase III contains a core (composed of alpha, epsilon and theta chains) that associates with a tau subunit. This core dimerizes to form the POLIII' complex. PolIII' associates with the gamma complex (composed of gamma, delta, delta', psi and chi chains) and with the beta chain to form the complete DNA polymerase III complex.</text>
</comment>
<dbReference type="Gene3D" id="1.10.10.1600">
    <property type="entry name" value="Bacterial DNA polymerase III alpha subunit, thumb domain"/>
    <property type="match status" value="1"/>
</dbReference>
<evidence type="ECO:0000313" key="13">
    <source>
        <dbReference type="Proteomes" id="UP001296873"/>
    </source>
</evidence>
<comment type="function">
    <text evidence="9">DNA polymerase III is a complex, multichain enzyme responsible for most of the replicative synthesis in bacteria. This DNA polymerase also exhibits 3' to 5' exonuclease activity. The alpha chain is the DNA polymerase.</text>
</comment>
<evidence type="ECO:0000256" key="8">
    <source>
        <dbReference type="ARBA" id="ARBA00022932"/>
    </source>
</evidence>
<dbReference type="PANTHER" id="PTHR32294:SF0">
    <property type="entry name" value="DNA POLYMERASE III SUBUNIT ALPHA"/>
    <property type="match status" value="1"/>
</dbReference>
<accession>A0ABS1DBP2</accession>
<name>A0ABS1DBP2_9PROT</name>
<reference evidence="12 13" key="1">
    <citation type="journal article" date="2020" name="Microorganisms">
        <title>Osmotic Adaptation and Compatible Solute Biosynthesis of Phototrophic Bacteria as Revealed from Genome Analyses.</title>
        <authorList>
            <person name="Imhoff J.F."/>
            <person name="Rahn T."/>
            <person name="Kunzel S."/>
            <person name="Keller A."/>
            <person name="Neulinger S.C."/>
        </authorList>
    </citation>
    <scope>NUCLEOTIDE SEQUENCE [LARGE SCALE GENOMIC DNA]</scope>
    <source>
        <strain evidence="12 13">DSM 9895</strain>
    </source>
</reference>
<dbReference type="Pfam" id="PF07733">
    <property type="entry name" value="DNA_pol3_alpha"/>
    <property type="match status" value="1"/>
</dbReference>
<evidence type="ECO:0000256" key="7">
    <source>
        <dbReference type="ARBA" id="ARBA00022705"/>
    </source>
</evidence>
<dbReference type="SUPFAM" id="SSF89550">
    <property type="entry name" value="PHP domain-like"/>
    <property type="match status" value="1"/>
</dbReference>
<proteinExistence type="inferred from homology"/>
<organism evidence="12 13">
    <name type="scientific">Rhodovibrio sodomensis</name>
    <dbReference type="NCBI Taxonomy" id="1088"/>
    <lineage>
        <taxon>Bacteria</taxon>
        <taxon>Pseudomonadati</taxon>
        <taxon>Pseudomonadota</taxon>
        <taxon>Alphaproteobacteria</taxon>
        <taxon>Rhodospirillales</taxon>
        <taxon>Rhodovibrionaceae</taxon>
        <taxon>Rhodovibrio</taxon>
    </lineage>
</organism>
<dbReference type="Gene3D" id="3.20.20.140">
    <property type="entry name" value="Metal-dependent hydrolases"/>
    <property type="match status" value="1"/>
</dbReference>
<evidence type="ECO:0000259" key="11">
    <source>
        <dbReference type="SMART" id="SM00481"/>
    </source>
</evidence>
<evidence type="ECO:0000256" key="4">
    <source>
        <dbReference type="ARBA" id="ARBA00022490"/>
    </source>
</evidence>
<sequence length="764" mass="83822">MADATFVHLRVHTAHSLAEGAIKMKDLGKRCAELGMPAVAMTDSCTLSGAMDFTKSVSGAGVQPIVGAQLLLRHPGLESGDELSKIVLLAKDGEGYANLIQLVSHGYIATDDGHNPAVDLKQLKELSAGLIALTGGPEGPVDKALAAGAPERARQRLQAFARIFGDRAYCELQRDEPGVPGPVEAELIQLADTLEMPLVATNDAYFLTRDMHAAHDVLLCISEGAYVATETRRRVSPERYLKSPEEMVELFADLPDAVDNTVEIARRCAVAFETAKPILPAYPDLAEGKTEAQELRDQAHAGLHKRFVILETPEERKADYRKRLDFELDVIERMGFPGYFLIVADFIQWAKDRGISVGPGRGSGAGSLVAYAMSITDLDPLRYGLLFERFLNPDRVSMPDFDVDFCQERRDEVIDYVRERYGDERVIQIGTFGKLQARAAVRDVGRVLQLPYPVVDRYSKLIPNNPANPTTLPEALELDEVKEALAQADHDVRRMFEIAVQLEGLYRHASTHAAGVVIADRPVAEIVPVMRDKEGKLATNCDMKAVESAGLVKFDFLGLKTLDVIEGAREMVAEAHAKPDFDRIGVDDAPTYAMLQGAESFGVFQLESDGMRAAMRGIKPSTIDDLVALVSLYRPGPMENIPVYAAVKHGEQDPDYMHPLLADLLRETFGIMVYQEQVMELARILAGYSLGQADLLRRAMGKKIAAEMDAQFAVFTEGAQKGWADVELEDGRTVRLHRATKYPAADGNSYTVDEAAEADVELAI</sequence>
<keyword evidence="6" id="KW-0548">Nucleotidyltransferase</keyword>
<dbReference type="PANTHER" id="PTHR32294">
    <property type="entry name" value="DNA POLYMERASE III SUBUNIT ALPHA"/>
    <property type="match status" value="1"/>
</dbReference>
<dbReference type="InterPro" id="IPR040982">
    <property type="entry name" value="DNA_pol3_finger"/>
</dbReference>
<keyword evidence="5" id="KW-0808">Transferase</keyword>
<evidence type="ECO:0000256" key="10">
    <source>
        <dbReference type="ARBA" id="ARBA00026073"/>
    </source>
</evidence>
<feature type="domain" description="Polymerase/histidinol phosphatase N-terminal" evidence="11">
    <location>
        <begin position="7"/>
        <end position="74"/>
    </location>
</feature>
<protein>
    <recommendedName>
        <fullName evidence="3">DNA polymerase III subunit alpha</fullName>
    </recommendedName>
</protein>
<dbReference type="InterPro" id="IPR041931">
    <property type="entry name" value="DNA_pol3_alpha_thumb_dom"/>
</dbReference>
<evidence type="ECO:0000256" key="3">
    <source>
        <dbReference type="ARBA" id="ARBA00019114"/>
    </source>
</evidence>
<dbReference type="InterPro" id="IPR016195">
    <property type="entry name" value="Pol/histidinol_Pase-like"/>
</dbReference>
<dbReference type="Proteomes" id="UP001296873">
    <property type="component" value="Unassembled WGS sequence"/>
</dbReference>
<keyword evidence="4" id="KW-0963">Cytoplasm</keyword>
<evidence type="ECO:0000256" key="1">
    <source>
        <dbReference type="ARBA" id="ARBA00004496"/>
    </source>
</evidence>
<dbReference type="InterPro" id="IPR003141">
    <property type="entry name" value="Pol/His_phosphatase_N"/>
</dbReference>